<dbReference type="SUPFAM" id="SSF50475">
    <property type="entry name" value="FMN-binding split barrel"/>
    <property type="match status" value="1"/>
</dbReference>
<dbReference type="InterPro" id="IPR038725">
    <property type="entry name" value="YdaG_split_barrel_FMN-bd"/>
</dbReference>
<sequence length="160" mass="17365">MANDTPQHVAETFLAKLKDSPFVMIGLADSDAHHEPMTAQLDDDRPNTLFFFAGKDNRIAGGGPATAHFAAKGHDFFACLDGDVSVDNDRAQIDKLWNKQVEAWFPGGKTDPNLTLLRFDIDSAELWETDISLSGRVKMLFGGTITADESSSHAVVDSVA</sequence>
<feature type="domain" description="General stress protein FMN-binding split barrel" evidence="1">
    <location>
        <begin position="11"/>
        <end position="138"/>
    </location>
</feature>
<dbReference type="PANTHER" id="PTHR34818">
    <property type="entry name" value="PROTEIN BLI-3"/>
    <property type="match status" value="1"/>
</dbReference>
<dbReference type="Proteomes" id="UP000318413">
    <property type="component" value="Unassembled WGS sequence"/>
</dbReference>
<reference evidence="2 3" key="1">
    <citation type="journal article" date="2019" name="Environ. Microbiol.">
        <title>Species interactions and distinct microbial communities in high Arctic permafrost affected cryosols are associated with the CH4 and CO2 gas fluxes.</title>
        <authorList>
            <person name="Altshuler I."/>
            <person name="Hamel J."/>
            <person name="Turney S."/>
            <person name="Magnuson E."/>
            <person name="Levesque R."/>
            <person name="Greer C."/>
            <person name="Whyte L.G."/>
        </authorList>
    </citation>
    <scope>NUCLEOTIDE SEQUENCE [LARGE SCALE GENOMIC DNA]</scope>
    <source>
        <strain evidence="2 3">S5.1</strain>
    </source>
</reference>
<protein>
    <submittedName>
        <fullName evidence="2">General stress protein</fullName>
    </submittedName>
</protein>
<name>A0A502CQ42_9SPHN</name>
<proteinExistence type="predicted"/>
<organism evidence="2 3">
    <name type="scientific">Sphingomonas oligophenolica</name>
    <dbReference type="NCBI Taxonomy" id="301154"/>
    <lineage>
        <taxon>Bacteria</taxon>
        <taxon>Pseudomonadati</taxon>
        <taxon>Pseudomonadota</taxon>
        <taxon>Alphaproteobacteria</taxon>
        <taxon>Sphingomonadales</taxon>
        <taxon>Sphingomonadaceae</taxon>
        <taxon>Sphingomonas</taxon>
    </lineage>
</organism>
<dbReference type="PANTHER" id="PTHR34818:SF1">
    <property type="entry name" value="PROTEIN BLI-3"/>
    <property type="match status" value="1"/>
</dbReference>
<comment type="caution">
    <text evidence="2">The sequence shown here is derived from an EMBL/GenBank/DDBJ whole genome shotgun (WGS) entry which is preliminary data.</text>
</comment>
<dbReference type="Pfam" id="PF16242">
    <property type="entry name" value="Pyrid_ox_like"/>
    <property type="match status" value="1"/>
</dbReference>
<keyword evidence="3" id="KW-1185">Reference proteome</keyword>
<dbReference type="InterPro" id="IPR052917">
    <property type="entry name" value="Stress-Dev_Protein"/>
</dbReference>
<dbReference type="OrthoDB" id="1432662at2"/>
<evidence type="ECO:0000313" key="2">
    <source>
        <dbReference type="EMBL" id="TPG15337.1"/>
    </source>
</evidence>
<dbReference type="Gene3D" id="2.30.110.10">
    <property type="entry name" value="Electron Transport, Fmn-binding Protein, Chain A"/>
    <property type="match status" value="1"/>
</dbReference>
<evidence type="ECO:0000313" key="3">
    <source>
        <dbReference type="Proteomes" id="UP000318413"/>
    </source>
</evidence>
<dbReference type="AlphaFoldDB" id="A0A502CQ42"/>
<accession>A0A502CQ42</accession>
<dbReference type="InterPro" id="IPR012349">
    <property type="entry name" value="Split_barrel_FMN-bd"/>
</dbReference>
<dbReference type="RefSeq" id="WP_140866117.1">
    <property type="nucleotide sequence ID" value="NZ_RCZK01000001.1"/>
</dbReference>
<evidence type="ECO:0000259" key="1">
    <source>
        <dbReference type="Pfam" id="PF16242"/>
    </source>
</evidence>
<dbReference type="EMBL" id="RCZK01000001">
    <property type="protein sequence ID" value="TPG15337.1"/>
    <property type="molecule type" value="Genomic_DNA"/>
</dbReference>
<gene>
    <name evidence="2" type="ORF">EAH84_00525</name>
</gene>